<sequence length="197" mass="23094">MFNRKETDRYLHQTLETERLRLVICSKKVAQNLARHWQNSEDIRRNLMMNTQGYSNLQWQRKMKWPDRHSIFYHALVPKEIGKAVGLHQVILAESGTIDMAVVIHAQEWWGQDIYFEARQKIIQHFAQSDRVMRFSGKCLDRNFASIYNYKRLGFRSVGFVQKSYLDRKAQQHLGVCLFEKMADDVLSETGGGNGQA</sequence>
<dbReference type="SUPFAM" id="SSF55729">
    <property type="entry name" value="Acyl-CoA N-acyltransferases (Nat)"/>
    <property type="match status" value="1"/>
</dbReference>
<name>A0ABQ5VWI9_9RHOB</name>
<dbReference type="Pfam" id="PF13302">
    <property type="entry name" value="Acetyltransf_3"/>
    <property type="match status" value="1"/>
</dbReference>
<dbReference type="EMBL" id="BSNN01000004">
    <property type="protein sequence ID" value="GLQ35458.1"/>
    <property type="molecule type" value="Genomic_DNA"/>
</dbReference>
<organism evidence="2 3">
    <name type="scientific">Amylibacter marinus</name>
    <dbReference type="NCBI Taxonomy" id="1475483"/>
    <lineage>
        <taxon>Bacteria</taxon>
        <taxon>Pseudomonadati</taxon>
        <taxon>Pseudomonadota</taxon>
        <taxon>Alphaproteobacteria</taxon>
        <taxon>Rhodobacterales</taxon>
        <taxon>Paracoccaceae</taxon>
        <taxon>Amylibacter</taxon>
    </lineage>
</organism>
<evidence type="ECO:0000313" key="2">
    <source>
        <dbReference type="EMBL" id="GLQ35458.1"/>
    </source>
</evidence>
<evidence type="ECO:0000313" key="3">
    <source>
        <dbReference type="Proteomes" id="UP001156694"/>
    </source>
</evidence>
<gene>
    <name evidence="2" type="ORF">GCM10007939_17410</name>
</gene>
<accession>A0ABQ5VWI9</accession>
<dbReference type="InterPro" id="IPR000182">
    <property type="entry name" value="GNAT_dom"/>
</dbReference>
<dbReference type="RefSeq" id="WP_284377922.1">
    <property type="nucleotide sequence ID" value="NZ_BSNN01000004.1"/>
</dbReference>
<feature type="domain" description="N-acetyltransferase" evidence="1">
    <location>
        <begin position="30"/>
        <end position="156"/>
    </location>
</feature>
<dbReference type="InterPro" id="IPR016181">
    <property type="entry name" value="Acyl_CoA_acyltransferase"/>
</dbReference>
<dbReference type="Gene3D" id="3.40.630.30">
    <property type="match status" value="1"/>
</dbReference>
<keyword evidence="3" id="KW-1185">Reference proteome</keyword>
<comment type="caution">
    <text evidence="2">The sequence shown here is derived from an EMBL/GenBank/DDBJ whole genome shotgun (WGS) entry which is preliminary data.</text>
</comment>
<dbReference type="Proteomes" id="UP001156694">
    <property type="component" value="Unassembled WGS sequence"/>
</dbReference>
<evidence type="ECO:0000259" key="1">
    <source>
        <dbReference type="Pfam" id="PF13302"/>
    </source>
</evidence>
<reference evidence="3" key="1">
    <citation type="journal article" date="2019" name="Int. J. Syst. Evol. Microbiol.">
        <title>The Global Catalogue of Microorganisms (GCM) 10K type strain sequencing project: providing services to taxonomists for standard genome sequencing and annotation.</title>
        <authorList>
            <consortium name="The Broad Institute Genomics Platform"/>
            <consortium name="The Broad Institute Genome Sequencing Center for Infectious Disease"/>
            <person name="Wu L."/>
            <person name="Ma J."/>
        </authorList>
    </citation>
    <scope>NUCLEOTIDE SEQUENCE [LARGE SCALE GENOMIC DNA]</scope>
    <source>
        <strain evidence="3">NBRC 110140</strain>
    </source>
</reference>
<proteinExistence type="predicted"/>
<protein>
    <recommendedName>
        <fullName evidence="1">N-acetyltransferase domain-containing protein</fullName>
    </recommendedName>
</protein>